<evidence type="ECO:0000313" key="2">
    <source>
        <dbReference type="EMBL" id="RDI69707.1"/>
    </source>
</evidence>
<name>A0A1H1GJG1_9EURY</name>
<proteinExistence type="predicted"/>
<accession>A0A1H1GJG1</accession>
<evidence type="ECO:0000313" key="3">
    <source>
        <dbReference type="EMBL" id="SDR13277.1"/>
    </source>
</evidence>
<reference evidence="3" key="1">
    <citation type="submission" date="2016-10" db="EMBL/GenBank/DDBJ databases">
        <authorList>
            <person name="de Groot N.N."/>
        </authorList>
    </citation>
    <scope>NUCLEOTIDE SEQUENCE [LARGE SCALE GENOMIC DNA]</scope>
    <source>
        <strain evidence="3">CGMCC 1.12397</strain>
    </source>
</reference>
<dbReference type="RefSeq" id="WP_092539192.1">
    <property type="nucleotide sequence ID" value="NZ_FNKQ01000006.1"/>
</dbReference>
<evidence type="ECO:0000313" key="5">
    <source>
        <dbReference type="Proteomes" id="UP000255421"/>
    </source>
</evidence>
<dbReference type="InterPro" id="IPR036291">
    <property type="entry name" value="NAD(P)-bd_dom_sf"/>
</dbReference>
<evidence type="ECO:0000313" key="4">
    <source>
        <dbReference type="Proteomes" id="UP000199289"/>
    </source>
</evidence>
<reference evidence="4" key="2">
    <citation type="submission" date="2016-10" db="EMBL/GenBank/DDBJ databases">
        <authorList>
            <person name="Varghese N."/>
            <person name="Submissions S."/>
        </authorList>
    </citation>
    <scope>NUCLEOTIDE SEQUENCE [LARGE SCALE GENOMIC DNA]</scope>
    <source>
        <strain evidence="4">CGMCC 1.12397</strain>
    </source>
</reference>
<dbReference type="InterPro" id="IPR050177">
    <property type="entry name" value="Lipid_A_modif_metabolic_enz"/>
</dbReference>
<sequence>MLESKLEGASVLVTGGAGFIGGHIAETLADRADVAVLDDFSTGTEGAVPSSVETFEADVRDADAVEDAVAGRDVVFHEAAIVDVAQSVETPRPCHDVNVDGTLNVLEAAREHDARTVVASSAAIYGAPTSTPIDESEPTDPASPYGIDKLAVDYYTRRYHDLYGLDTVALRYFNAYGPGQSAGDYSGVIDVFFEQARAGEALTVHGDGEQTRDFVHVDDIVQANLLAATTDDVGEAYNVGTGTSVTITELAEEVKATVGSDSSVVHTDPRDGDIRRSCADIARARRKLGYEPTVSLGDGLSTLAEDE</sequence>
<dbReference type="PANTHER" id="PTHR43245">
    <property type="entry name" value="BIFUNCTIONAL POLYMYXIN RESISTANCE PROTEIN ARNA"/>
    <property type="match status" value="1"/>
</dbReference>
<keyword evidence="5" id="KW-1185">Reference proteome</keyword>
<dbReference type="AlphaFoldDB" id="A0A1H1GJG1"/>
<dbReference type="EMBL" id="QQST01000004">
    <property type="protein sequence ID" value="RDI69707.1"/>
    <property type="molecule type" value="Genomic_DNA"/>
</dbReference>
<reference evidence="2 5" key="3">
    <citation type="submission" date="2018-07" db="EMBL/GenBank/DDBJ databases">
        <title>Genome sequence of extremly halophilic archaeon Halopelagius longus strain BC12-B1.</title>
        <authorList>
            <person name="Zhang X."/>
        </authorList>
    </citation>
    <scope>NUCLEOTIDE SEQUENCE [LARGE SCALE GENOMIC DNA]</scope>
    <source>
        <strain evidence="2 5">BC12-B1</strain>
    </source>
</reference>
<dbReference type="Gene3D" id="3.90.25.10">
    <property type="entry name" value="UDP-galactose 4-epimerase, domain 1"/>
    <property type="match status" value="1"/>
</dbReference>
<dbReference type="EMBL" id="FNKQ01000006">
    <property type="protein sequence ID" value="SDR13277.1"/>
    <property type="molecule type" value="Genomic_DNA"/>
</dbReference>
<dbReference type="PRINTS" id="PR01713">
    <property type="entry name" value="NUCEPIMERASE"/>
</dbReference>
<dbReference type="Pfam" id="PF01370">
    <property type="entry name" value="Epimerase"/>
    <property type="match status" value="1"/>
</dbReference>
<dbReference type="OrthoDB" id="4907at2157"/>
<dbReference type="Proteomes" id="UP000199289">
    <property type="component" value="Unassembled WGS sequence"/>
</dbReference>
<gene>
    <name evidence="2" type="ORF">DWB78_18220</name>
    <name evidence="3" type="ORF">SAMN05216278_3709</name>
</gene>
<dbReference type="Proteomes" id="UP000255421">
    <property type="component" value="Unassembled WGS sequence"/>
</dbReference>
<dbReference type="PANTHER" id="PTHR43245:SF13">
    <property type="entry name" value="UDP-D-APIOSE_UDP-D-XYLOSE SYNTHASE 2"/>
    <property type="match status" value="1"/>
</dbReference>
<protein>
    <submittedName>
        <fullName evidence="2">NAD-dependent epimerase/dehydratase family protein</fullName>
    </submittedName>
    <submittedName>
        <fullName evidence="3">UDP-glucose 4-epimerase</fullName>
    </submittedName>
</protein>
<dbReference type="SUPFAM" id="SSF51735">
    <property type="entry name" value="NAD(P)-binding Rossmann-fold domains"/>
    <property type="match status" value="1"/>
</dbReference>
<feature type="domain" description="NAD-dependent epimerase/dehydratase" evidence="1">
    <location>
        <begin position="11"/>
        <end position="240"/>
    </location>
</feature>
<evidence type="ECO:0000259" key="1">
    <source>
        <dbReference type="Pfam" id="PF01370"/>
    </source>
</evidence>
<dbReference type="InterPro" id="IPR001509">
    <property type="entry name" value="Epimerase_deHydtase"/>
</dbReference>
<dbReference type="Gene3D" id="3.40.50.720">
    <property type="entry name" value="NAD(P)-binding Rossmann-like Domain"/>
    <property type="match status" value="1"/>
</dbReference>
<organism evidence="3 4">
    <name type="scientific">Halopelagius longus</name>
    <dbReference type="NCBI Taxonomy" id="1236180"/>
    <lineage>
        <taxon>Archaea</taxon>
        <taxon>Methanobacteriati</taxon>
        <taxon>Methanobacteriota</taxon>
        <taxon>Stenosarchaea group</taxon>
        <taxon>Halobacteria</taxon>
        <taxon>Halobacteriales</taxon>
        <taxon>Haloferacaceae</taxon>
    </lineage>
</organism>